<proteinExistence type="predicted"/>
<accession>A0AA36NH02</accession>
<evidence type="ECO:0000313" key="2">
    <source>
        <dbReference type="Proteomes" id="UP001178507"/>
    </source>
</evidence>
<keyword evidence="2" id="KW-1185">Reference proteome</keyword>
<dbReference type="PANTHER" id="PTHR14614:SF132">
    <property type="entry name" value="PROTEIN-LYSINE METHYLTRANSFERASE C42C1.13"/>
    <property type="match status" value="1"/>
</dbReference>
<dbReference type="PANTHER" id="PTHR14614">
    <property type="entry name" value="HEPATOCELLULAR CARCINOMA-ASSOCIATED ANTIGEN"/>
    <property type="match status" value="1"/>
</dbReference>
<gene>
    <name evidence="1" type="ORF">EVOR1521_LOCUS28265</name>
</gene>
<dbReference type="AlphaFoldDB" id="A0AA36NH02"/>
<dbReference type="Pfam" id="PF10294">
    <property type="entry name" value="Methyltransf_16"/>
    <property type="match status" value="1"/>
</dbReference>
<organism evidence="1 2">
    <name type="scientific">Effrenium voratum</name>
    <dbReference type="NCBI Taxonomy" id="2562239"/>
    <lineage>
        <taxon>Eukaryota</taxon>
        <taxon>Sar</taxon>
        <taxon>Alveolata</taxon>
        <taxon>Dinophyceae</taxon>
        <taxon>Suessiales</taxon>
        <taxon>Symbiodiniaceae</taxon>
        <taxon>Effrenium</taxon>
    </lineage>
</organism>
<dbReference type="Gene3D" id="3.40.50.150">
    <property type="entry name" value="Vaccinia Virus protein VP39"/>
    <property type="match status" value="1"/>
</dbReference>
<dbReference type="SUPFAM" id="SSF53335">
    <property type="entry name" value="S-adenosyl-L-methionine-dependent methyltransferases"/>
    <property type="match status" value="1"/>
</dbReference>
<dbReference type="EMBL" id="CAUJNA010003621">
    <property type="protein sequence ID" value="CAJ1406264.1"/>
    <property type="molecule type" value="Genomic_DNA"/>
</dbReference>
<comment type="caution">
    <text evidence="1">The sequence shown here is derived from an EMBL/GenBank/DDBJ whole genome shotgun (WGS) entry which is preliminary data.</text>
</comment>
<dbReference type="InterPro" id="IPR019410">
    <property type="entry name" value="Methyltransf_16"/>
</dbReference>
<dbReference type="Proteomes" id="UP001178507">
    <property type="component" value="Unassembled WGS sequence"/>
</dbReference>
<sequence>MAWLPPGEMPLVHAGQTLRLCLRQCLEVRPGEWFEVAVGCRNEFGLWKRDEFPFPAPVALELVLLSLRGELLAAPETRGSLLLTSSGKLEFSARMEAPAEPAMLCVRASDVDLIRPLVPVLSPPMGPGELPHPKRLTLEQCRLISVGASSLLCAECQGDLGIGGRLWDGGLVLLEYLATGKLERRRVLELGSGVGLVGLGCALLGAKVWLTDLEEVIPLLEFNIALNRARGLTLDVEAKAHEWGTDVAELPAVDLVVMADLVYDVEASKQLLASLVALAKAEVEFLMAFRPRNVEDPEFFRELSTHFEVQRLEERGVYGKTCYDLEILRLGARKGMAQAECAALQRDSAHASKS</sequence>
<name>A0AA36NH02_9DINO</name>
<evidence type="ECO:0000313" key="1">
    <source>
        <dbReference type="EMBL" id="CAJ1406264.1"/>
    </source>
</evidence>
<reference evidence="1" key="1">
    <citation type="submission" date="2023-08" db="EMBL/GenBank/DDBJ databases">
        <authorList>
            <person name="Chen Y."/>
            <person name="Shah S."/>
            <person name="Dougan E. K."/>
            <person name="Thang M."/>
            <person name="Chan C."/>
        </authorList>
    </citation>
    <scope>NUCLEOTIDE SEQUENCE</scope>
</reference>
<protein>
    <submittedName>
        <fullName evidence="1">Uncharacterized protein</fullName>
    </submittedName>
</protein>
<dbReference type="InterPro" id="IPR029063">
    <property type="entry name" value="SAM-dependent_MTases_sf"/>
</dbReference>